<proteinExistence type="inferred from homology"/>
<dbReference type="Proteomes" id="UP000681016">
    <property type="component" value="Segment"/>
</dbReference>
<organism evidence="8 9">
    <name type="scientific">ssRNA phage SRR7976299_6</name>
    <dbReference type="NCBI Taxonomy" id="2786646"/>
    <lineage>
        <taxon>Viruses</taxon>
        <taxon>Riboviria</taxon>
        <taxon>Orthornavirae</taxon>
        <taxon>Lenarviricota</taxon>
        <taxon>Leviviricetes</taxon>
        <taxon>Norzivirales</taxon>
        <taxon>Fiersviridae</taxon>
        <taxon>Owenocuvirus</taxon>
        <taxon>Owenocuvirus pelohabitans</taxon>
    </lineage>
</organism>
<dbReference type="Pfam" id="PF03863">
    <property type="entry name" value="Phage_mat-A"/>
    <property type="match status" value="1"/>
</dbReference>
<dbReference type="InterPro" id="IPR005563">
    <property type="entry name" value="A_protein"/>
</dbReference>
<dbReference type="RefSeq" id="YP_010769664.1">
    <property type="nucleotide sequence ID" value="NC_074041.1"/>
</dbReference>
<keyword evidence="6" id="KW-1160">Virus entry into host cell</keyword>
<evidence type="ECO:0000313" key="9">
    <source>
        <dbReference type="Proteomes" id="UP000681016"/>
    </source>
</evidence>
<dbReference type="GO" id="GO:0044423">
    <property type="term" value="C:virion component"/>
    <property type="evidence" value="ECO:0007669"/>
    <property type="project" value="UniProtKB-KW"/>
</dbReference>
<keyword evidence="5" id="KW-1175">Viral attachment to host cell pilus</keyword>
<keyword evidence="4" id="KW-0946">Virion</keyword>
<gene>
    <name evidence="8" type="primary">SRR7976299_6_2</name>
</gene>
<evidence type="ECO:0000256" key="3">
    <source>
        <dbReference type="ARBA" id="ARBA00022804"/>
    </source>
</evidence>
<keyword evidence="3" id="KW-1161">Viral attachment to host cell</keyword>
<reference evidence="8" key="1">
    <citation type="submission" date="2020-09" db="EMBL/GenBank/DDBJ databases">
        <title>Leviviricetes taxonomy.</title>
        <authorList>
            <person name="Stockdale S.R."/>
            <person name="Callanan J."/>
            <person name="Adriaenssens E.M."/>
            <person name="Kuhn J.H."/>
            <person name="Rumnieks J."/>
            <person name="Shkoporov A."/>
            <person name="Draper L.A."/>
            <person name="Ross P."/>
            <person name="Hill C."/>
        </authorList>
    </citation>
    <scope>NUCLEOTIDE SEQUENCE</scope>
</reference>
<evidence type="ECO:0000256" key="2">
    <source>
        <dbReference type="ARBA" id="ARBA00022581"/>
    </source>
</evidence>
<dbReference type="KEGG" id="vg:80398746"/>
<dbReference type="GO" id="GO:0039666">
    <property type="term" value="P:virion attachment to host cell pilus"/>
    <property type="evidence" value="ECO:0007669"/>
    <property type="project" value="UniProtKB-KW"/>
</dbReference>
<evidence type="ECO:0000313" key="8">
    <source>
        <dbReference type="EMBL" id="DAD52662.1"/>
    </source>
</evidence>
<evidence type="ECO:0000256" key="6">
    <source>
        <dbReference type="ARBA" id="ARBA00023296"/>
    </source>
</evidence>
<keyword evidence="9" id="KW-1185">Reference proteome</keyword>
<sequence length="432" mass="47912">MSKPAIDQLFYSTRQYYQQLVGFVGPTGPINVTNETYLALERHVAPTAENAAGIALRRQGIAVWLPPLYYHSNKDRFDIYYGREERRILGFIPGFIRWGFLNPSVPASPVVPGDLGRLRDVVAKKLLTKLKNQNVNFAQFFVEADDLARGVGKTAKSLAGALVKCRNGNIVGALKSLGSNLNKRQLSRVASAVQRDGRRIARSLGNEFIGANASQASKNAAGNWLAMQFMWLPTLSDLEGTAKLLAERTTQDPKRTRFNVRAVTKFDMSSRSFKSQSGKLHTTTEYRGYVGCLMRADFFFSNAALASATADGLMNPTAVAWESVPFSFLADYVTDIGGYVNNLDSAFGKEFVGGSLTFFEDWTARIETRYVGDELLSGYRKGQRSRKSMQREVMESFPDATMIALTVNNPLRSARRIGNSLALLRQAIDSYK</sequence>
<keyword evidence="2" id="KW-0945">Host-virus interaction</keyword>
<evidence type="ECO:0000256" key="7">
    <source>
        <dbReference type="ARBA" id="ARBA00035110"/>
    </source>
</evidence>
<dbReference type="EMBL" id="BK014170">
    <property type="protein sequence ID" value="DAD52662.1"/>
    <property type="molecule type" value="Genomic_RNA"/>
</dbReference>
<comment type="subcellular location">
    <subcellularLocation>
        <location evidence="1">Virion</location>
    </subcellularLocation>
</comment>
<protein>
    <submittedName>
        <fullName evidence="8">Maturation protein</fullName>
    </submittedName>
</protein>
<comment type="similarity">
    <text evidence="7">Belongs to the Leviviricetes maturation protein family.</text>
</comment>
<evidence type="ECO:0000256" key="5">
    <source>
        <dbReference type="ARBA" id="ARBA00023104"/>
    </source>
</evidence>
<accession>A0A8S5L4N0</accession>
<evidence type="ECO:0000256" key="4">
    <source>
        <dbReference type="ARBA" id="ARBA00022844"/>
    </source>
</evidence>
<evidence type="ECO:0000256" key="1">
    <source>
        <dbReference type="ARBA" id="ARBA00004328"/>
    </source>
</evidence>
<name>A0A8S5L4N0_9VIRU</name>
<dbReference type="GeneID" id="80398746"/>